<feature type="compositionally biased region" description="Polar residues" evidence="1">
    <location>
        <begin position="364"/>
        <end position="400"/>
    </location>
</feature>
<feature type="compositionally biased region" description="Polar residues" evidence="1">
    <location>
        <begin position="253"/>
        <end position="289"/>
    </location>
</feature>
<evidence type="ECO:0000256" key="2">
    <source>
        <dbReference type="SAM" id="Phobius"/>
    </source>
</evidence>
<feature type="transmembrane region" description="Helical" evidence="2">
    <location>
        <begin position="12"/>
        <end position="34"/>
    </location>
</feature>
<comment type="caution">
    <text evidence="3">The sequence shown here is derived from an EMBL/GenBank/DDBJ whole genome shotgun (WGS) entry which is preliminary data.</text>
</comment>
<keyword evidence="2" id="KW-1133">Transmembrane helix</keyword>
<protein>
    <submittedName>
        <fullName evidence="3">Uncharacterized protein</fullName>
    </submittedName>
</protein>
<dbReference type="Proteomes" id="UP001358417">
    <property type="component" value="Unassembled WGS sequence"/>
</dbReference>
<reference evidence="3 4" key="1">
    <citation type="submission" date="2023-08" db="EMBL/GenBank/DDBJ databases">
        <title>Black Yeasts Isolated from many extreme environments.</title>
        <authorList>
            <person name="Coleine C."/>
            <person name="Stajich J.E."/>
            <person name="Selbmann L."/>
        </authorList>
    </citation>
    <scope>NUCLEOTIDE SEQUENCE [LARGE SCALE GENOMIC DNA]</scope>
    <source>
        <strain evidence="3 4">CCFEE 5792</strain>
    </source>
</reference>
<feature type="region of interest" description="Disordered" evidence="1">
    <location>
        <begin position="128"/>
        <end position="289"/>
    </location>
</feature>
<feature type="compositionally biased region" description="Polar residues" evidence="1">
    <location>
        <begin position="329"/>
        <end position="348"/>
    </location>
</feature>
<dbReference type="AlphaFoldDB" id="A0AAV9NBD7"/>
<dbReference type="EMBL" id="JAVRRD010000014">
    <property type="protein sequence ID" value="KAK5051947.1"/>
    <property type="molecule type" value="Genomic_DNA"/>
</dbReference>
<keyword evidence="2" id="KW-0472">Membrane</keyword>
<accession>A0AAV9NBD7</accession>
<feature type="compositionally biased region" description="Polar residues" evidence="1">
    <location>
        <begin position="184"/>
        <end position="207"/>
    </location>
</feature>
<evidence type="ECO:0000256" key="1">
    <source>
        <dbReference type="SAM" id="MobiDB-lite"/>
    </source>
</evidence>
<name>A0AAV9NBD7_9EURO</name>
<dbReference type="GeneID" id="89970949"/>
<keyword evidence="4" id="KW-1185">Reference proteome</keyword>
<proteinExistence type="predicted"/>
<dbReference type="RefSeq" id="XP_064705961.1">
    <property type="nucleotide sequence ID" value="XM_064846351.1"/>
</dbReference>
<feature type="compositionally biased region" description="Polar residues" evidence="1">
    <location>
        <begin position="128"/>
        <end position="138"/>
    </location>
</feature>
<evidence type="ECO:0000313" key="3">
    <source>
        <dbReference type="EMBL" id="KAK5051947.1"/>
    </source>
</evidence>
<sequence>MTTLLDNTGLPRWVYILLIVVGSVLILVTIAILLRCWFVRQRAKTPEYNGLTGATRRMTVRRGRMVPTSQHLSLTGSRFGMRQFGLLADNESTMTGRRSPFEWWNGMIDRSQSRQDSISQMEAGSIFTRPSSRATTIATRKDYFAPTPTTRTPEKTKEPSMRTTELTIPSPSPSPTPSSHRPSINFSRSFAQKVPSSPLTQRSQHTLSRIEESSPPTTALSNSPKPPNRSSYFAAIHPVDSTPLSRPVPESRPATTSNREPSTSIISRDQPLSSQSPLPYDQGRNNPTSFLLEPIYQDSRRLSGPALTSSHYVEDIKGQLPLPPRPKTSGDSASRTPRGLSQNKNQNLVPPKLPKTLAFPKPVKQTTSRRQEVPQNSSMYPQMDQSTSNLSKRASTASQKDSAKPTSKSTSRKSSMSIGPSGVVYESQLPDYWSSRTDLQDLTSTLDVIGSESRASFNSTRRSLKNVGAEGERDNIIGVVTVPGKNNRVLRKKSLRNLQPQKGSPTK</sequence>
<feature type="compositionally biased region" description="Polar residues" evidence="1">
    <location>
        <begin position="214"/>
        <end position="231"/>
    </location>
</feature>
<keyword evidence="2" id="KW-0812">Transmembrane</keyword>
<feature type="region of interest" description="Disordered" evidence="1">
    <location>
        <begin position="315"/>
        <end position="423"/>
    </location>
</feature>
<gene>
    <name evidence="3" type="ORF">LTR84_002750</name>
</gene>
<feature type="compositionally biased region" description="Low complexity" evidence="1">
    <location>
        <begin position="404"/>
        <end position="417"/>
    </location>
</feature>
<organism evidence="3 4">
    <name type="scientific">Exophiala bonariae</name>
    <dbReference type="NCBI Taxonomy" id="1690606"/>
    <lineage>
        <taxon>Eukaryota</taxon>
        <taxon>Fungi</taxon>
        <taxon>Dikarya</taxon>
        <taxon>Ascomycota</taxon>
        <taxon>Pezizomycotina</taxon>
        <taxon>Eurotiomycetes</taxon>
        <taxon>Chaetothyriomycetidae</taxon>
        <taxon>Chaetothyriales</taxon>
        <taxon>Herpotrichiellaceae</taxon>
        <taxon>Exophiala</taxon>
    </lineage>
</organism>
<evidence type="ECO:0000313" key="4">
    <source>
        <dbReference type="Proteomes" id="UP001358417"/>
    </source>
</evidence>